<evidence type="ECO:0000313" key="1">
    <source>
        <dbReference type="EMBL" id="KFN47067.1"/>
    </source>
</evidence>
<dbReference type="AlphaFoldDB" id="A0A091B6F4"/>
<name>A0A091B6F4_9GAMM</name>
<evidence type="ECO:0000313" key="2">
    <source>
        <dbReference type="Proteomes" id="UP000029393"/>
    </source>
</evidence>
<reference evidence="1 2" key="1">
    <citation type="submission" date="2013-09" db="EMBL/GenBank/DDBJ databases">
        <title>Genome sequencing of Arenimonas metalli.</title>
        <authorList>
            <person name="Chen F."/>
            <person name="Wang G."/>
        </authorList>
    </citation>
    <scope>NUCLEOTIDE SEQUENCE [LARGE SCALE GENOMIC DNA]</scope>
    <source>
        <strain evidence="1 2">CF5-1</strain>
    </source>
</reference>
<comment type="caution">
    <text evidence="1">The sequence shown here is derived from an EMBL/GenBank/DDBJ whole genome shotgun (WGS) entry which is preliminary data.</text>
</comment>
<accession>A0A091B6F4</accession>
<proteinExistence type="predicted"/>
<keyword evidence="2" id="KW-1185">Reference proteome</keyword>
<dbReference type="EMBL" id="AVCK01000012">
    <property type="protein sequence ID" value="KFN47067.1"/>
    <property type="molecule type" value="Genomic_DNA"/>
</dbReference>
<protein>
    <recommendedName>
        <fullName evidence="3">Peptidase M41 domain-containing protein</fullName>
    </recommendedName>
</protein>
<sequence>MKIFIFPHGPIGAQRPYRNPALTPDTAYHEAGHIVFAHLTGICIAVKLTGEHTATQAAAIYDRHHDLAAARARGAGNVEIDYALEEAIIAAAGYVAQERYRQCVGATVSEDELFRDAHGDVLAVRAALGPLRWFEVCDKARSYLAQPGVWQAIERVAEAALQRGALSESQLDTLLHSADVDFDLPTGTVLR</sequence>
<evidence type="ECO:0008006" key="3">
    <source>
        <dbReference type="Google" id="ProtNLM"/>
    </source>
</evidence>
<gene>
    <name evidence="1" type="ORF">N787_01840</name>
</gene>
<organism evidence="1 2">
    <name type="scientific">Arenimonas metalli CF5-1</name>
    <dbReference type="NCBI Taxonomy" id="1384056"/>
    <lineage>
        <taxon>Bacteria</taxon>
        <taxon>Pseudomonadati</taxon>
        <taxon>Pseudomonadota</taxon>
        <taxon>Gammaproteobacteria</taxon>
        <taxon>Lysobacterales</taxon>
        <taxon>Lysobacteraceae</taxon>
        <taxon>Arenimonas</taxon>
    </lineage>
</organism>
<dbReference type="Proteomes" id="UP000029393">
    <property type="component" value="Unassembled WGS sequence"/>
</dbReference>